<dbReference type="InterPro" id="IPR005119">
    <property type="entry name" value="LysR_subst-bd"/>
</dbReference>
<keyword evidence="3" id="KW-0238">DNA-binding</keyword>
<dbReference type="Gene3D" id="1.10.10.10">
    <property type="entry name" value="Winged helix-like DNA-binding domain superfamily/Winged helix DNA-binding domain"/>
    <property type="match status" value="1"/>
</dbReference>
<dbReference type="Pfam" id="PF03466">
    <property type="entry name" value="LysR_substrate"/>
    <property type="match status" value="1"/>
</dbReference>
<comment type="caution">
    <text evidence="6">The sequence shown here is derived from an EMBL/GenBank/DDBJ whole genome shotgun (WGS) entry which is preliminary data.</text>
</comment>
<evidence type="ECO:0000256" key="4">
    <source>
        <dbReference type="ARBA" id="ARBA00023163"/>
    </source>
</evidence>
<feature type="domain" description="HTH lysR-type" evidence="5">
    <location>
        <begin position="20"/>
        <end position="77"/>
    </location>
</feature>
<name>A0ABR9BHB4_9GAMM</name>
<dbReference type="SUPFAM" id="SSF46785">
    <property type="entry name" value="Winged helix' DNA-binding domain"/>
    <property type="match status" value="1"/>
</dbReference>
<evidence type="ECO:0000313" key="6">
    <source>
        <dbReference type="EMBL" id="MBD8511944.1"/>
    </source>
</evidence>
<proteinExistence type="inferred from homology"/>
<dbReference type="InterPro" id="IPR050176">
    <property type="entry name" value="LTTR"/>
</dbReference>
<evidence type="ECO:0000256" key="2">
    <source>
        <dbReference type="ARBA" id="ARBA00023015"/>
    </source>
</evidence>
<evidence type="ECO:0000256" key="3">
    <source>
        <dbReference type="ARBA" id="ARBA00023125"/>
    </source>
</evidence>
<evidence type="ECO:0000313" key="7">
    <source>
        <dbReference type="Proteomes" id="UP000649768"/>
    </source>
</evidence>
<dbReference type="PANTHER" id="PTHR30579">
    <property type="entry name" value="TRANSCRIPTIONAL REGULATOR"/>
    <property type="match status" value="1"/>
</dbReference>
<keyword evidence="2" id="KW-0805">Transcription regulation</keyword>
<dbReference type="SUPFAM" id="SSF53850">
    <property type="entry name" value="Periplasmic binding protein-like II"/>
    <property type="match status" value="1"/>
</dbReference>
<dbReference type="PANTHER" id="PTHR30579:SF3">
    <property type="entry name" value="TRANSCRIPTIONAL REGULATORY PROTEIN"/>
    <property type="match status" value="1"/>
</dbReference>
<reference evidence="6 7" key="1">
    <citation type="submission" date="2020-09" db="EMBL/GenBank/DDBJ databases">
        <title>Photobacterium sp. CAU 1568 isolated from sand of Sido Beach.</title>
        <authorList>
            <person name="Kim W."/>
        </authorList>
    </citation>
    <scope>NUCLEOTIDE SEQUENCE [LARGE SCALE GENOMIC DNA]</scope>
    <source>
        <strain evidence="6 7">CAU 1568</strain>
    </source>
</reference>
<gene>
    <name evidence="6" type="ORF">IFO68_04495</name>
</gene>
<dbReference type="InterPro" id="IPR000847">
    <property type="entry name" value="LysR_HTH_N"/>
</dbReference>
<protein>
    <submittedName>
        <fullName evidence="6">LysR family transcriptional regulator</fullName>
    </submittedName>
</protein>
<evidence type="ECO:0000259" key="5">
    <source>
        <dbReference type="PROSITE" id="PS50931"/>
    </source>
</evidence>
<sequence length="315" mass="34002">MAKYGNPISDIGKRGRHNTLNWDDARIFLAIARSGTLSGASKALGIGLATTSRRIERLEAALGLSLFIRDQIGYRLTDEGVMLIAQAEALEQAGHAFGAAAQGSNDDVAGHVRLATAQGLADHLIIPALPRLMSSHTNLTIEVVTGVSTVNLHRYDADMAIRMVRPERGNVSIRRLGELGFGLYASQEYLQQRAAPENGGLFEDDDFIGWSESQQHLPAAQWLEKRLRGKPCRLTTTSMSSQVTAAQAGAGIAVLPHFIAQKQGLTCVQSDIGCSQPIWLAIHSDLAHSRRVRLVADFLSDLVLQNKGLLVSGHA</sequence>
<dbReference type="Proteomes" id="UP000649768">
    <property type="component" value="Unassembled WGS sequence"/>
</dbReference>
<accession>A0ABR9BHB4</accession>
<comment type="similarity">
    <text evidence="1">Belongs to the LysR transcriptional regulatory family.</text>
</comment>
<evidence type="ECO:0000256" key="1">
    <source>
        <dbReference type="ARBA" id="ARBA00009437"/>
    </source>
</evidence>
<dbReference type="EMBL" id="JACYTP010000002">
    <property type="protein sequence ID" value="MBD8511944.1"/>
    <property type="molecule type" value="Genomic_DNA"/>
</dbReference>
<dbReference type="Pfam" id="PF00126">
    <property type="entry name" value="HTH_1"/>
    <property type="match status" value="1"/>
</dbReference>
<dbReference type="InterPro" id="IPR036388">
    <property type="entry name" value="WH-like_DNA-bd_sf"/>
</dbReference>
<dbReference type="Gene3D" id="3.40.190.290">
    <property type="match status" value="1"/>
</dbReference>
<dbReference type="RefSeq" id="WP_192014774.1">
    <property type="nucleotide sequence ID" value="NZ_JACYTP010000002.1"/>
</dbReference>
<keyword evidence="7" id="KW-1185">Reference proteome</keyword>
<dbReference type="PROSITE" id="PS50931">
    <property type="entry name" value="HTH_LYSR"/>
    <property type="match status" value="1"/>
</dbReference>
<organism evidence="6 7">
    <name type="scientific">Photobacterium arenosum</name>
    <dbReference type="NCBI Taxonomy" id="2774143"/>
    <lineage>
        <taxon>Bacteria</taxon>
        <taxon>Pseudomonadati</taxon>
        <taxon>Pseudomonadota</taxon>
        <taxon>Gammaproteobacteria</taxon>
        <taxon>Vibrionales</taxon>
        <taxon>Vibrionaceae</taxon>
        <taxon>Photobacterium</taxon>
    </lineage>
</organism>
<keyword evidence="4" id="KW-0804">Transcription</keyword>
<dbReference type="InterPro" id="IPR036390">
    <property type="entry name" value="WH_DNA-bd_sf"/>
</dbReference>